<keyword evidence="3" id="KW-1185">Reference proteome</keyword>
<proteinExistence type="predicted"/>
<dbReference type="Proteomes" id="UP001589568">
    <property type="component" value="Unassembled WGS sequence"/>
</dbReference>
<dbReference type="PANTHER" id="PTHR46825:SF7">
    <property type="entry name" value="D-ALANYL-D-ALANINE CARBOXYPEPTIDASE"/>
    <property type="match status" value="1"/>
</dbReference>
<dbReference type="SUPFAM" id="SSF56601">
    <property type="entry name" value="beta-lactamase/transpeptidase-like"/>
    <property type="match status" value="1"/>
</dbReference>
<protein>
    <submittedName>
        <fullName evidence="2">Serine hydrolase domain-containing protein</fullName>
        <ecNumber evidence="2">3.-.-.-</ecNumber>
    </submittedName>
</protein>
<gene>
    <name evidence="2" type="ORF">ACFFR3_48525</name>
</gene>
<dbReference type="PANTHER" id="PTHR46825">
    <property type="entry name" value="D-ALANYL-D-ALANINE-CARBOXYPEPTIDASE/ENDOPEPTIDASE AMPH"/>
    <property type="match status" value="1"/>
</dbReference>
<dbReference type="RefSeq" id="WP_364375156.1">
    <property type="nucleotide sequence ID" value="NZ_JBHMCF010000061.1"/>
</dbReference>
<evidence type="ECO:0000259" key="1">
    <source>
        <dbReference type="Pfam" id="PF00144"/>
    </source>
</evidence>
<dbReference type="Gene3D" id="3.40.710.10">
    <property type="entry name" value="DD-peptidase/beta-lactamase superfamily"/>
    <property type="match status" value="1"/>
</dbReference>
<keyword evidence="2" id="KW-0378">Hydrolase</keyword>
<evidence type="ECO:0000313" key="2">
    <source>
        <dbReference type="EMBL" id="MFB9477392.1"/>
    </source>
</evidence>
<dbReference type="Pfam" id="PF00144">
    <property type="entry name" value="Beta-lactamase"/>
    <property type="match status" value="1"/>
</dbReference>
<dbReference type="EC" id="3.-.-.-" evidence="2"/>
<sequence>MSLTLTEQDRLTLQTAAWGAVSLMSAAGAAGSAHRAATEGSVALTSATGRIGHVLAKAPKGVKYGKTVADLADQVLPALTAAMTLLKQQDPAEAGDFRRTVLIAVEATTRGEAGPAMREMARKITEALDVASATSGGGSGGVPTDAAAQDRPELQKVIQEIVDSGFTGVSLRVHDKRGEWAGSAGVAELSQNTEPPVDGHVRIGSNTKTFTATVVLQLVAEGRIALDSSVDDYLPEFGLDRRITVRMLLQHTSGIFNFTGDFDPDGTFVPGIPATPAGKEWVDNRFRTYRPEELVRLALSKPARFEPGTDWSYANTNYVLARLLIEKVTGRPVAEEMHRLILGPLGLTGTFQPVGETDIPEPHAHAYYRYEEDGQIRTVDVTRHNPSWISSGGDMISTTRDLHTFISALLGGKLLPAELLAEMCAPEAKAGYGLGVFVQEAPGGGTVITHNGGMAGHAALLYSTPDGSKTLTAALNYVDDAALSLGAAFQQATQRLVAEVFGNEQTGPAQ</sequence>
<dbReference type="GO" id="GO:0016787">
    <property type="term" value="F:hydrolase activity"/>
    <property type="evidence" value="ECO:0007669"/>
    <property type="project" value="UniProtKB-KW"/>
</dbReference>
<feature type="domain" description="Beta-lactamase-related" evidence="1">
    <location>
        <begin position="155"/>
        <end position="476"/>
    </location>
</feature>
<evidence type="ECO:0000313" key="3">
    <source>
        <dbReference type="Proteomes" id="UP001589568"/>
    </source>
</evidence>
<name>A0ABV5P4D0_9ACTN</name>
<accession>A0ABV5P4D0</accession>
<dbReference type="EMBL" id="JBHMCF010000061">
    <property type="protein sequence ID" value="MFB9477392.1"/>
    <property type="molecule type" value="Genomic_DNA"/>
</dbReference>
<reference evidence="2 3" key="1">
    <citation type="submission" date="2024-09" db="EMBL/GenBank/DDBJ databases">
        <authorList>
            <person name="Sun Q."/>
            <person name="Mori K."/>
        </authorList>
    </citation>
    <scope>NUCLEOTIDE SEQUENCE [LARGE SCALE GENOMIC DNA]</scope>
    <source>
        <strain evidence="2 3">JCM 3324</strain>
    </source>
</reference>
<dbReference type="InterPro" id="IPR050491">
    <property type="entry name" value="AmpC-like"/>
</dbReference>
<comment type="caution">
    <text evidence="2">The sequence shown here is derived from an EMBL/GenBank/DDBJ whole genome shotgun (WGS) entry which is preliminary data.</text>
</comment>
<dbReference type="InterPro" id="IPR001466">
    <property type="entry name" value="Beta-lactam-related"/>
</dbReference>
<organism evidence="2 3">
    <name type="scientific">Nonomuraea salmonea</name>
    <dbReference type="NCBI Taxonomy" id="46181"/>
    <lineage>
        <taxon>Bacteria</taxon>
        <taxon>Bacillati</taxon>
        <taxon>Actinomycetota</taxon>
        <taxon>Actinomycetes</taxon>
        <taxon>Streptosporangiales</taxon>
        <taxon>Streptosporangiaceae</taxon>
        <taxon>Nonomuraea</taxon>
    </lineage>
</organism>
<dbReference type="InterPro" id="IPR012338">
    <property type="entry name" value="Beta-lactam/transpept-like"/>
</dbReference>